<keyword evidence="1" id="KW-0175">Coiled coil</keyword>
<dbReference type="OrthoDB" id="9815390at2"/>
<dbReference type="Pfam" id="PF14346">
    <property type="entry name" value="DUF4398"/>
    <property type="match status" value="1"/>
</dbReference>
<feature type="domain" description="DUF4398" evidence="3">
    <location>
        <begin position="33"/>
        <end position="109"/>
    </location>
</feature>
<evidence type="ECO:0000313" key="5">
    <source>
        <dbReference type="Proteomes" id="UP000298049"/>
    </source>
</evidence>
<dbReference type="AlphaFoldDB" id="A0A4V1D8X1"/>
<dbReference type="Proteomes" id="UP000298049">
    <property type="component" value="Chromosome"/>
</dbReference>
<feature type="chain" id="PRO_5020309835" evidence="2">
    <location>
        <begin position="25"/>
        <end position="129"/>
    </location>
</feature>
<sequence length="129" mass="14324">MKPHFYKGRVFLVLGLSALMAACAGPGPRPEGEMQSARSAIEAAEADNAREYEPVMLKRAQDKLAEAEELLEDRENREAKRKLDEAKVDAELASARTETEQARVAVEELNRNIEAMRERINGEQAGGQQ</sequence>
<proteinExistence type="predicted"/>
<dbReference type="PROSITE" id="PS51257">
    <property type="entry name" value="PROKAR_LIPOPROTEIN"/>
    <property type="match status" value="1"/>
</dbReference>
<reference evidence="4 5" key="1">
    <citation type="submission" date="2018-07" db="EMBL/GenBank/DDBJ databases">
        <title>Marsedoiliclastica nanhaica gen. nov. sp. nov., a novel marine hydrocarbonoclastic bacterium isolated from an in-situ enriched hydrocarbon-degrading consortium in deep-sea sediment.</title>
        <authorList>
            <person name="Dong C."/>
            <person name="Ma T."/>
            <person name="Liu R."/>
            <person name="Shao Z."/>
        </authorList>
    </citation>
    <scope>NUCLEOTIDE SEQUENCE [LARGE SCALE GENOMIC DNA]</scope>
    <source>
        <strain evidence="5">soil36-7</strain>
    </source>
</reference>
<evidence type="ECO:0000313" key="4">
    <source>
        <dbReference type="EMBL" id="QCF26670.1"/>
    </source>
</evidence>
<feature type="coiled-coil region" evidence="1">
    <location>
        <begin position="57"/>
        <end position="126"/>
    </location>
</feature>
<dbReference type="InterPro" id="IPR025511">
    <property type="entry name" value="DUF4398"/>
</dbReference>
<keyword evidence="5" id="KW-1185">Reference proteome</keyword>
<feature type="signal peptide" evidence="2">
    <location>
        <begin position="1"/>
        <end position="24"/>
    </location>
</feature>
<name>A0A4V1D8X1_9ALTE</name>
<evidence type="ECO:0000256" key="2">
    <source>
        <dbReference type="SAM" id="SignalP"/>
    </source>
</evidence>
<keyword evidence="2" id="KW-0732">Signal</keyword>
<evidence type="ECO:0000256" key="1">
    <source>
        <dbReference type="SAM" id="Coils"/>
    </source>
</evidence>
<evidence type="ECO:0000259" key="3">
    <source>
        <dbReference type="Pfam" id="PF14346"/>
    </source>
</evidence>
<gene>
    <name evidence="4" type="ORF">soil367_12410</name>
</gene>
<accession>A0A4V1D8X1</accession>
<organism evidence="4 5">
    <name type="scientific">Hydrocarboniclastica marina</name>
    <dbReference type="NCBI Taxonomy" id="2259620"/>
    <lineage>
        <taxon>Bacteria</taxon>
        <taxon>Pseudomonadati</taxon>
        <taxon>Pseudomonadota</taxon>
        <taxon>Gammaproteobacteria</taxon>
        <taxon>Alteromonadales</taxon>
        <taxon>Alteromonadaceae</taxon>
        <taxon>Hydrocarboniclastica</taxon>
    </lineage>
</organism>
<dbReference type="RefSeq" id="WP_136549376.1">
    <property type="nucleotide sequence ID" value="NZ_CP031093.1"/>
</dbReference>
<dbReference type="KEGG" id="hmi:soil367_12410"/>
<dbReference type="Gene3D" id="1.20.1270.390">
    <property type="match status" value="1"/>
</dbReference>
<dbReference type="EMBL" id="CP031093">
    <property type="protein sequence ID" value="QCF26670.1"/>
    <property type="molecule type" value="Genomic_DNA"/>
</dbReference>
<protein>
    <submittedName>
        <fullName evidence="4">DUF4398 domain-containing protein</fullName>
    </submittedName>
</protein>